<dbReference type="AlphaFoldDB" id="A0A1I7TSQ9"/>
<organism evidence="7 8">
    <name type="scientific">Caenorhabditis tropicalis</name>
    <dbReference type="NCBI Taxonomy" id="1561998"/>
    <lineage>
        <taxon>Eukaryota</taxon>
        <taxon>Metazoa</taxon>
        <taxon>Ecdysozoa</taxon>
        <taxon>Nematoda</taxon>
        <taxon>Chromadorea</taxon>
        <taxon>Rhabditida</taxon>
        <taxon>Rhabditina</taxon>
        <taxon>Rhabditomorpha</taxon>
        <taxon>Rhabditoidea</taxon>
        <taxon>Rhabditidae</taxon>
        <taxon>Peloderinae</taxon>
        <taxon>Caenorhabditis</taxon>
    </lineage>
</organism>
<dbReference type="SUPFAM" id="SSF54695">
    <property type="entry name" value="POZ domain"/>
    <property type="match status" value="1"/>
</dbReference>
<proteinExistence type="inferred from homology"/>
<evidence type="ECO:0000313" key="7">
    <source>
        <dbReference type="Proteomes" id="UP000095282"/>
    </source>
</evidence>
<feature type="region of interest" description="Disordered" evidence="4">
    <location>
        <begin position="66"/>
        <end position="90"/>
    </location>
</feature>
<sequence length="166" mass="19225">MFKIKTATSEFQISEEALKLSETLSNLVEKLGIGKETEERIIPLDNVSNKALQLVIQYCEHHKNDPIRERGEGRRENEEEGESDDEPLEDTEISEWDTNFLQIDNELLFDLVCAANYLDIPKLLHVSCKTVALMARGRTTEELQTTNDRRSWVKVKTILIFFREIL</sequence>
<keyword evidence="2 3" id="KW-0833">Ubl conjugation pathway</keyword>
<feature type="compositionally biased region" description="Acidic residues" evidence="4">
    <location>
        <begin position="78"/>
        <end position="90"/>
    </location>
</feature>
<dbReference type="Gene3D" id="3.30.710.10">
    <property type="entry name" value="Potassium Channel Kv1.1, Chain A"/>
    <property type="match status" value="1"/>
</dbReference>
<dbReference type="FunFam" id="3.30.710.10:FF:000124">
    <property type="entry name" value="Protein CBG09126"/>
    <property type="match status" value="1"/>
</dbReference>
<protein>
    <recommendedName>
        <fullName evidence="3">Skp1-related protein</fullName>
    </recommendedName>
</protein>
<evidence type="ECO:0000256" key="4">
    <source>
        <dbReference type="SAM" id="MobiDB-lite"/>
    </source>
</evidence>
<reference evidence="8" key="1">
    <citation type="submission" date="2016-11" db="UniProtKB">
        <authorList>
            <consortium name="WormBaseParasite"/>
        </authorList>
    </citation>
    <scope>IDENTIFICATION</scope>
</reference>
<evidence type="ECO:0000259" key="6">
    <source>
        <dbReference type="Pfam" id="PF03931"/>
    </source>
</evidence>
<dbReference type="InterPro" id="IPR016073">
    <property type="entry name" value="Skp1_comp_POZ"/>
</dbReference>
<evidence type="ECO:0000256" key="1">
    <source>
        <dbReference type="ARBA" id="ARBA00009993"/>
    </source>
</evidence>
<dbReference type="UniPathway" id="UPA00143"/>
<evidence type="ECO:0000313" key="8">
    <source>
        <dbReference type="WBParaSite" id="Csp11.Scaffold629.g11393.t1"/>
    </source>
</evidence>
<comment type="function">
    <text evidence="3">Probable essential component of SCF (SKP1-CUL1-F-box protein) E3 ubiquitin-protein ligase complexes, which mediate the ubiquitination and subsequent proteasomal degradation of target proteins. Regulates cell proliferation during embryonic and larval development.</text>
</comment>
<dbReference type="SUPFAM" id="SSF81382">
    <property type="entry name" value="Skp1 dimerisation domain-like"/>
    <property type="match status" value="1"/>
</dbReference>
<dbReference type="InterPro" id="IPR001232">
    <property type="entry name" value="SKP1-like"/>
</dbReference>
<dbReference type="SMART" id="SM00512">
    <property type="entry name" value="Skp1"/>
    <property type="match status" value="1"/>
</dbReference>
<feature type="compositionally biased region" description="Basic and acidic residues" evidence="4">
    <location>
        <begin position="66"/>
        <end position="77"/>
    </location>
</feature>
<comment type="pathway">
    <text evidence="3">Protein modification; protein ubiquitination.</text>
</comment>
<dbReference type="STRING" id="1561998.A0A1I7TSQ9"/>
<accession>A0A1I7TSQ9</accession>
<dbReference type="PANTHER" id="PTHR11165">
    <property type="entry name" value="SKP1"/>
    <property type="match status" value="1"/>
</dbReference>
<dbReference type="GO" id="GO:0016567">
    <property type="term" value="P:protein ubiquitination"/>
    <property type="evidence" value="ECO:0007669"/>
    <property type="project" value="UniProtKB-UniPathway"/>
</dbReference>
<dbReference type="eggNOG" id="KOG1724">
    <property type="taxonomic scope" value="Eukaryota"/>
</dbReference>
<dbReference type="InterPro" id="IPR036296">
    <property type="entry name" value="SKP1-like_dim_sf"/>
</dbReference>
<dbReference type="InterPro" id="IPR016072">
    <property type="entry name" value="Skp1_comp_dimer"/>
</dbReference>
<evidence type="ECO:0000256" key="2">
    <source>
        <dbReference type="ARBA" id="ARBA00022786"/>
    </source>
</evidence>
<dbReference type="Pfam" id="PF01466">
    <property type="entry name" value="Skp1"/>
    <property type="match status" value="1"/>
</dbReference>
<feature type="domain" description="SKP1 component dimerisation" evidence="5">
    <location>
        <begin position="122"/>
        <end position="144"/>
    </location>
</feature>
<dbReference type="InterPro" id="IPR011333">
    <property type="entry name" value="SKP1/BTB/POZ_sf"/>
</dbReference>
<dbReference type="Pfam" id="PF03931">
    <property type="entry name" value="Skp1_POZ"/>
    <property type="match status" value="1"/>
</dbReference>
<dbReference type="Proteomes" id="UP000095282">
    <property type="component" value="Unplaced"/>
</dbReference>
<name>A0A1I7TSQ9_9PELO</name>
<dbReference type="PIRSF" id="PIRSF028729">
    <property type="entry name" value="E3_ubiquit_lig_SCF_Skp"/>
    <property type="match status" value="1"/>
</dbReference>
<evidence type="ECO:0000259" key="5">
    <source>
        <dbReference type="Pfam" id="PF01466"/>
    </source>
</evidence>
<dbReference type="GO" id="GO:0006511">
    <property type="term" value="P:ubiquitin-dependent protein catabolic process"/>
    <property type="evidence" value="ECO:0007669"/>
    <property type="project" value="InterPro"/>
</dbReference>
<dbReference type="InterPro" id="IPR016897">
    <property type="entry name" value="SKP1"/>
</dbReference>
<comment type="similarity">
    <text evidence="1 3">Belongs to the SKP1 family.</text>
</comment>
<evidence type="ECO:0000256" key="3">
    <source>
        <dbReference type="PIRNR" id="PIRNR028729"/>
    </source>
</evidence>
<keyword evidence="7" id="KW-1185">Reference proteome</keyword>
<dbReference type="WBParaSite" id="Csp11.Scaffold629.g11393.t1">
    <property type="protein sequence ID" value="Csp11.Scaffold629.g11393.t1"/>
    <property type="gene ID" value="Csp11.Scaffold629.g11393"/>
</dbReference>
<dbReference type="CDD" id="cd18322">
    <property type="entry name" value="BTB_POZ_SKP1"/>
    <property type="match status" value="1"/>
</dbReference>
<feature type="domain" description="SKP1 component POZ" evidence="6">
    <location>
        <begin position="10"/>
        <end position="64"/>
    </location>
</feature>